<sequence>MVNTRNVSNCSVQPGGSEQGRGKTRTTSGRPSSRKAHLEDARVSLHSPRSVPTTLDINSEPELIQGKSLRVEPLPSGSHRNISVPVQNAGTKQPRMRIGKLVKAFSGGNEVLLTHQEPSLSGEEHRTLRSMESLFMKRQGQKDKELAEEPNYFIHRPEERVRNDPRLGERRISSINKLQPSSITVQRQAKCISEETESSQEQ</sequence>
<feature type="compositionally biased region" description="Polar residues" evidence="1">
    <location>
        <begin position="78"/>
        <end position="91"/>
    </location>
</feature>
<feature type="compositionally biased region" description="Basic and acidic residues" evidence="1">
    <location>
        <begin position="159"/>
        <end position="172"/>
    </location>
</feature>
<feature type="compositionally biased region" description="Polar residues" evidence="1">
    <location>
        <begin position="1"/>
        <end position="16"/>
    </location>
</feature>
<feature type="region of interest" description="Disordered" evidence="1">
    <location>
        <begin position="1"/>
        <end position="55"/>
    </location>
</feature>
<name>A0A9Q3H6V6_9BASI</name>
<feature type="region of interest" description="Disordered" evidence="1">
    <location>
        <begin position="71"/>
        <end position="93"/>
    </location>
</feature>
<evidence type="ECO:0000313" key="2">
    <source>
        <dbReference type="EMBL" id="MBW0492024.1"/>
    </source>
</evidence>
<dbReference type="EMBL" id="AVOT02011383">
    <property type="protein sequence ID" value="MBW0492024.1"/>
    <property type="molecule type" value="Genomic_DNA"/>
</dbReference>
<accession>A0A9Q3H6V6</accession>
<evidence type="ECO:0000313" key="3">
    <source>
        <dbReference type="Proteomes" id="UP000765509"/>
    </source>
</evidence>
<evidence type="ECO:0000256" key="1">
    <source>
        <dbReference type="SAM" id="MobiDB-lite"/>
    </source>
</evidence>
<feature type="compositionally biased region" description="Polar residues" evidence="1">
    <location>
        <begin position="173"/>
        <end position="187"/>
    </location>
</feature>
<reference evidence="2" key="1">
    <citation type="submission" date="2021-03" db="EMBL/GenBank/DDBJ databases">
        <title>Draft genome sequence of rust myrtle Austropuccinia psidii MF-1, a brazilian biotype.</title>
        <authorList>
            <person name="Quecine M.C."/>
            <person name="Pachon D.M.R."/>
            <person name="Bonatelli M.L."/>
            <person name="Correr F.H."/>
            <person name="Franceschini L.M."/>
            <person name="Leite T.F."/>
            <person name="Margarido G.R.A."/>
            <person name="Almeida C.A."/>
            <person name="Ferrarezi J.A."/>
            <person name="Labate C.A."/>
        </authorList>
    </citation>
    <scope>NUCLEOTIDE SEQUENCE</scope>
    <source>
        <strain evidence="2">MF-1</strain>
    </source>
</reference>
<keyword evidence="3" id="KW-1185">Reference proteome</keyword>
<protein>
    <submittedName>
        <fullName evidence="2">Uncharacterized protein</fullName>
    </submittedName>
</protein>
<gene>
    <name evidence="2" type="ORF">O181_031739</name>
</gene>
<feature type="region of interest" description="Disordered" evidence="1">
    <location>
        <begin position="159"/>
        <end position="202"/>
    </location>
</feature>
<organism evidence="2 3">
    <name type="scientific">Austropuccinia psidii MF-1</name>
    <dbReference type="NCBI Taxonomy" id="1389203"/>
    <lineage>
        <taxon>Eukaryota</taxon>
        <taxon>Fungi</taxon>
        <taxon>Dikarya</taxon>
        <taxon>Basidiomycota</taxon>
        <taxon>Pucciniomycotina</taxon>
        <taxon>Pucciniomycetes</taxon>
        <taxon>Pucciniales</taxon>
        <taxon>Sphaerophragmiaceae</taxon>
        <taxon>Austropuccinia</taxon>
    </lineage>
</organism>
<dbReference type="AlphaFoldDB" id="A0A9Q3H6V6"/>
<proteinExistence type="predicted"/>
<comment type="caution">
    <text evidence="2">The sequence shown here is derived from an EMBL/GenBank/DDBJ whole genome shotgun (WGS) entry which is preliminary data.</text>
</comment>
<dbReference type="Proteomes" id="UP000765509">
    <property type="component" value="Unassembled WGS sequence"/>
</dbReference>